<dbReference type="Proteomes" id="UP000295345">
    <property type="component" value="Unassembled WGS sequence"/>
</dbReference>
<protein>
    <recommendedName>
        <fullName evidence="1">DUF7848 domain-containing protein</fullName>
    </recommendedName>
</protein>
<evidence type="ECO:0000313" key="3">
    <source>
        <dbReference type="Proteomes" id="UP000295345"/>
    </source>
</evidence>
<comment type="caution">
    <text evidence="2">The sequence shown here is derived from an EMBL/GenBank/DDBJ whole genome shotgun (WGS) entry which is preliminary data.</text>
</comment>
<sequence>MTRARYRFREHAFSPDERPEAPPVRFVMQCVACGLFSPRTEDAEDGSTWAFTHLMENAGHLDYIAHATRPYRFEPGAWQ</sequence>
<evidence type="ECO:0000313" key="2">
    <source>
        <dbReference type="EMBL" id="TDC73917.1"/>
    </source>
</evidence>
<dbReference type="Pfam" id="PF25232">
    <property type="entry name" value="DUF7848"/>
    <property type="match status" value="1"/>
</dbReference>
<dbReference type="EMBL" id="SMKI01000174">
    <property type="protein sequence ID" value="TDC73917.1"/>
    <property type="molecule type" value="Genomic_DNA"/>
</dbReference>
<dbReference type="AlphaFoldDB" id="A0A4R4T9X2"/>
<reference evidence="2 3" key="1">
    <citation type="submission" date="2019-03" db="EMBL/GenBank/DDBJ databases">
        <title>Draft genome sequences of novel Actinobacteria.</title>
        <authorList>
            <person name="Sahin N."/>
            <person name="Ay H."/>
            <person name="Saygin H."/>
        </authorList>
    </citation>
    <scope>NUCLEOTIDE SEQUENCE [LARGE SCALE GENOMIC DNA]</scope>
    <source>
        <strain evidence="2 3">DSM 41900</strain>
    </source>
</reference>
<organism evidence="2 3">
    <name type="scientific">Streptomyces hainanensis</name>
    <dbReference type="NCBI Taxonomy" id="402648"/>
    <lineage>
        <taxon>Bacteria</taxon>
        <taxon>Bacillati</taxon>
        <taxon>Actinomycetota</taxon>
        <taxon>Actinomycetes</taxon>
        <taxon>Kitasatosporales</taxon>
        <taxon>Streptomycetaceae</taxon>
        <taxon>Streptomyces</taxon>
    </lineage>
</organism>
<gene>
    <name evidence="2" type="ORF">E1283_17670</name>
</gene>
<keyword evidence="3" id="KW-1185">Reference proteome</keyword>
<feature type="domain" description="DUF7848" evidence="1">
    <location>
        <begin position="1"/>
        <end position="78"/>
    </location>
</feature>
<dbReference type="OrthoDB" id="4246702at2"/>
<dbReference type="RefSeq" id="WP_132819030.1">
    <property type="nucleotide sequence ID" value="NZ_SMKI01000174.1"/>
</dbReference>
<accession>A0A4R4T9X2</accession>
<evidence type="ECO:0000259" key="1">
    <source>
        <dbReference type="Pfam" id="PF25232"/>
    </source>
</evidence>
<dbReference type="InterPro" id="IPR057170">
    <property type="entry name" value="DUF7848"/>
</dbReference>
<proteinExistence type="predicted"/>
<name>A0A4R4T9X2_9ACTN</name>